<dbReference type="SUPFAM" id="SSF53041">
    <property type="entry name" value="Resolvase-like"/>
    <property type="match status" value="1"/>
</dbReference>
<dbReference type="InterPro" id="IPR006119">
    <property type="entry name" value="Resolv_N"/>
</dbReference>
<dbReference type="EMBL" id="BJNW01000012">
    <property type="protein sequence ID" value="GEC99353.1"/>
    <property type="molecule type" value="Genomic_DNA"/>
</dbReference>
<dbReference type="InterPro" id="IPR038109">
    <property type="entry name" value="DNA_bind_recomb_sf"/>
</dbReference>
<feature type="domain" description="Recombinase" evidence="2">
    <location>
        <begin position="156"/>
        <end position="269"/>
    </location>
</feature>
<dbReference type="OrthoDB" id="4500247at2"/>
<dbReference type="CDD" id="cd00338">
    <property type="entry name" value="Ser_Recombinase"/>
    <property type="match status" value="1"/>
</dbReference>
<dbReference type="PANTHER" id="PTHR30461:SF23">
    <property type="entry name" value="DNA RECOMBINASE-RELATED"/>
    <property type="match status" value="1"/>
</dbReference>
<reference evidence="3 4" key="1">
    <citation type="submission" date="2019-06" db="EMBL/GenBank/DDBJ databases">
        <title>Whole genome shotgun sequence of Kocuria varians NBRC 15358.</title>
        <authorList>
            <person name="Hosoyama A."/>
            <person name="Uohara A."/>
            <person name="Ohji S."/>
            <person name="Ichikawa N."/>
        </authorList>
    </citation>
    <scope>NUCLEOTIDE SEQUENCE [LARGE SCALE GENOMIC DNA]</scope>
    <source>
        <strain evidence="3 4">NBRC 15358</strain>
    </source>
</reference>
<dbReference type="Gene3D" id="3.40.50.1390">
    <property type="entry name" value="Resolvase, N-terminal catalytic domain"/>
    <property type="match status" value="1"/>
</dbReference>
<organism evidence="3 4">
    <name type="scientific">Kocuria varians</name>
    <name type="common">Micrococcus varians</name>
    <dbReference type="NCBI Taxonomy" id="1272"/>
    <lineage>
        <taxon>Bacteria</taxon>
        <taxon>Bacillati</taxon>
        <taxon>Actinomycetota</taxon>
        <taxon>Actinomycetes</taxon>
        <taxon>Micrococcales</taxon>
        <taxon>Micrococcaceae</taxon>
        <taxon>Kocuria</taxon>
    </lineage>
</organism>
<dbReference type="GO" id="GO:0000150">
    <property type="term" value="F:DNA strand exchange activity"/>
    <property type="evidence" value="ECO:0007669"/>
    <property type="project" value="InterPro"/>
</dbReference>
<feature type="domain" description="Resolvase/invertase-type recombinase catalytic" evidence="1">
    <location>
        <begin position="2"/>
        <end position="149"/>
    </location>
</feature>
<dbReference type="GO" id="GO:0003677">
    <property type="term" value="F:DNA binding"/>
    <property type="evidence" value="ECO:0007669"/>
    <property type="project" value="InterPro"/>
</dbReference>
<protein>
    <submittedName>
        <fullName evidence="3">Serine recombinase</fullName>
    </submittedName>
</protein>
<name>A0A4Y4D6W7_KOCVA</name>
<sequence>MDAVIYARISRDAEGTSLGVNRQLEDCRQAASARGWAVVHEYVENDTSATRAKVRPQYQQMLRDLANGIAGALIVWDVDRLTRTPRELEDVIDLADAHNIALVSIGGEIDLATPQGRMTARIKGSVARHETDQMARRIRRKQRERAEQGLPNGLCPFGWRRVYDDQGRRAGSRDVAYAPEAEQIRDGVSRLLAGESVRSIALRWNTEGLPTQRGNPWSTGTVRQTLRRAANAGLREHKGELFPSDVIEPLITEDDLHRVRALLADPVRRVQHGTTPAYLLTGIAVCGRCGGKMRYLKPRGRHNIPSYGCRDCTRVARSMGLVDAVVEGAILGRLQQPDVLETLPTMDPARGDDLRSQAEALEAKLSEAADLFTAGTITGEQLSRITAGVRPQLERARAQLADLTPASAAAAIAGEDAVARWEDATLLVKREIVDTLMTVTILPAGPGRGRDPESVKIEWKA</sequence>
<accession>A0A4Y4D6W7</accession>
<gene>
    <name evidence="3" type="ORF">KVA01_15080</name>
</gene>
<dbReference type="AlphaFoldDB" id="A0A4Y4D6W7"/>
<dbReference type="InterPro" id="IPR025827">
    <property type="entry name" value="Zn_ribbon_recom_dom"/>
</dbReference>
<dbReference type="Pfam" id="PF13408">
    <property type="entry name" value="Zn_ribbon_recom"/>
    <property type="match status" value="1"/>
</dbReference>
<dbReference type="Proteomes" id="UP000315730">
    <property type="component" value="Unassembled WGS sequence"/>
</dbReference>
<evidence type="ECO:0000259" key="1">
    <source>
        <dbReference type="PROSITE" id="PS51736"/>
    </source>
</evidence>
<evidence type="ECO:0000259" key="2">
    <source>
        <dbReference type="PROSITE" id="PS51737"/>
    </source>
</evidence>
<keyword evidence="4" id="KW-1185">Reference proteome</keyword>
<dbReference type="InterPro" id="IPR036162">
    <property type="entry name" value="Resolvase-like_N_sf"/>
</dbReference>
<dbReference type="PANTHER" id="PTHR30461">
    <property type="entry name" value="DNA-INVERTASE FROM LAMBDOID PROPHAGE"/>
    <property type="match status" value="1"/>
</dbReference>
<dbReference type="Gene3D" id="3.90.1750.20">
    <property type="entry name" value="Putative Large Serine Recombinase, Chain B, Domain 2"/>
    <property type="match status" value="1"/>
</dbReference>
<evidence type="ECO:0000313" key="3">
    <source>
        <dbReference type="EMBL" id="GEC99353.1"/>
    </source>
</evidence>
<dbReference type="STRING" id="1272.GCA_900014985_02473"/>
<proteinExistence type="predicted"/>
<dbReference type="InterPro" id="IPR011109">
    <property type="entry name" value="DNA_bind_recombinase_dom"/>
</dbReference>
<comment type="caution">
    <text evidence="3">The sequence shown here is derived from an EMBL/GenBank/DDBJ whole genome shotgun (WGS) entry which is preliminary data.</text>
</comment>
<evidence type="ECO:0000313" key="4">
    <source>
        <dbReference type="Proteomes" id="UP000315730"/>
    </source>
</evidence>
<dbReference type="PROSITE" id="PS51737">
    <property type="entry name" value="RECOMBINASE_DNA_BIND"/>
    <property type="match status" value="1"/>
</dbReference>
<dbReference type="SMART" id="SM00857">
    <property type="entry name" value="Resolvase"/>
    <property type="match status" value="1"/>
</dbReference>
<dbReference type="RefSeq" id="WP_141269574.1">
    <property type="nucleotide sequence ID" value="NZ_BJNW01000012.1"/>
</dbReference>
<dbReference type="Pfam" id="PF07508">
    <property type="entry name" value="Recombinase"/>
    <property type="match status" value="1"/>
</dbReference>
<dbReference type="InterPro" id="IPR050639">
    <property type="entry name" value="SSR_resolvase"/>
</dbReference>
<dbReference type="Pfam" id="PF00239">
    <property type="entry name" value="Resolvase"/>
    <property type="match status" value="1"/>
</dbReference>
<dbReference type="PROSITE" id="PS51736">
    <property type="entry name" value="RECOMBINASES_3"/>
    <property type="match status" value="1"/>
</dbReference>